<name>A0A9Q8PD06_PASFU</name>
<dbReference type="KEGG" id="ffu:CLAFUR5_10407"/>
<organism evidence="1 2">
    <name type="scientific">Passalora fulva</name>
    <name type="common">Tomato leaf mold</name>
    <name type="synonym">Cladosporium fulvum</name>
    <dbReference type="NCBI Taxonomy" id="5499"/>
    <lineage>
        <taxon>Eukaryota</taxon>
        <taxon>Fungi</taxon>
        <taxon>Dikarya</taxon>
        <taxon>Ascomycota</taxon>
        <taxon>Pezizomycotina</taxon>
        <taxon>Dothideomycetes</taxon>
        <taxon>Dothideomycetidae</taxon>
        <taxon>Mycosphaerellales</taxon>
        <taxon>Mycosphaerellaceae</taxon>
        <taxon>Fulvia</taxon>
    </lineage>
</organism>
<reference evidence="1" key="2">
    <citation type="journal article" date="2022" name="Microb. Genom.">
        <title>A chromosome-scale genome assembly of the tomato pathogen Cladosporium fulvum reveals a compartmentalized genome architecture and the presence of a dispensable chromosome.</title>
        <authorList>
            <person name="Zaccaron A.Z."/>
            <person name="Chen L.H."/>
            <person name="Samaras A."/>
            <person name="Stergiopoulos I."/>
        </authorList>
    </citation>
    <scope>NUCLEOTIDE SEQUENCE</scope>
    <source>
        <strain evidence="1">Race5_Kim</strain>
    </source>
</reference>
<protein>
    <submittedName>
        <fullName evidence="1">Uncharacterized protein</fullName>
    </submittedName>
</protein>
<evidence type="ECO:0000313" key="1">
    <source>
        <dbReference type="EMBL" id="UJO20162.1"/>
    </source>
</evidence>
<gene>
    <name evidence="1" type="ORF">CLAFUR5_10407</name>
</gene>
<dbReference type="EMBL" id="CP090169">
    <property type="protein sequence ID" value="UJO20162.1"/>
    <property type="molecule type" value="Genomic_DNA"/>
</dbReference>
<keyword evidence="2" id="KW-1185">Reference proteome</keyword>
<dbReference type="Proteomes" id="UP000756132">
    <property type="component" value="Chromosome 7"/>
</dbReference>
<evidence type="ECO:0000313" key="2">
    <source>
        <dbReference type="Proteomes" id="UP000756132"/>
    </source>
</evidence>
<proteinExistence type="predicted"/>
<accession>A0A9Q8PD06</accession>
<reference evidence="1" key="1">
    <citation type="submission" date="2021-12" db="EMBL/GenBank/DDBJ databases">
        <authorList>
            <person name="Zaccaron A."/>
            <person name="Stergiopoulos I."/>
        </authorList>
    </citation>
    <scope>NUCLEOTIDE SEQUENCE</scope>
    <source>
        <strain evidence="1">Race5_Kim</strain>
    </source>
</reference>
<sequence length="62" mass="7110">MATPAVSVTKEFKIFRYLDLPAELQLRIIYFTVTSPDIIDISDDDDMQTAIAQPAKMCCWRL</sequence>
<dbReference type="GeneID" id="71990285"/>
<dbReference type="RefSeq" id="XP_047764528.1">
    <property type="nucleotide sequence ID" value="XM_047909555.1"/>
</dbReference>
<dbReference type="AlphaFoldDB" id="A0A9Q8PD06"/>